<reference evidence="1 2" key="1">
    <citation type="journal article" date="2019" name="Int. J. Syst. Evol. Microbiol.">
        <title>Limnobaculum parvum gen. nov., sp. nov., isolated from a freshwater lake.</title>
        <authorList>
            <person name="Baek C."/>
            <person name="Shin S.K."/>
            <person name="Yi H."/>
        </authorList>
    </citation>
    <scope>NUCLEOTIDE SEQUENCE [LARGE SCALE GENOMIC DNA]</scope>
    <source>
        <strain evidence="1 2">HYN0051</strain>
    </source>
</reference>
<evidence type="ECO:0000313" key="1">
    <source>
        <dbReference type="EMBL" id="AWH87997.1"/>
    </source>
</evidence>
<evidence type="ECO:0000313" key="2">
    <source>
        <dbReference type="Proteomes" id="UP000244908"/>
    </source>
</evidence>
<dbReference type="RefSeq" id="WP_108900072.1">
    <property type="nucleotide sequence ID" value="NZ_CP029185.2"/>
</dbReference>
<protein>
    <submittedName>
        <fullName evidence="1">Uncharacterized protein</fullName>
    </submittedName>
</protein>
<dbReference type="KEGG" id="lpv:HYN51_05145"/>
<name>A0A2Y9TWA6_9GAMM</name>
<gene>
    <name evidence="1" type="ORF">HYN51_05145</name>
</gene>
<proteinExistence type="predicted"/>
<dbReference type="EMBL" id="CP029185">
    <property type="protein sequence ID" value="AWH87997.1"/>
    <property type="molecule type" value="Genomic_DNA"/>
</dbReference>
<keyword evidence="2" id="KW-1185">Reference proteome</keyword>
<dbReference type="OrthoDB" id="8479788at2"/>
<dbReference type="AlphaFoldDB" id="A0A2Y9TWA6"/>
<dbReference type="Proteomes" id="UP000244908">
    <property type="component" value="Chromosome"/>
</dbReference>
<accession>A0A2Y9TWA6</accession>
<organism evidence="1 2">
    <name type="scientific">Limnobaculum parvum</name>
    <dbReference type="NCBI Taxonomy" id="2172103"/>
    <lineage>
        <taxon>Bacteria</taxon>
        <taxon>Pseudomonadati</taxon>
        <taxon>Pseudomonadota</taxon>
        <taxon>Gammaproteobacteria</taxon>
        <taxon>Enterobacterales</taxon>
        <taxon>Budviciaceae</taxon>
        <taxon>Limnobaculum</taxon>
    </lineage>
</organism>
<sequence length="209" mass="23386">MQISDVKIENLFAVIDWCIKNSFPEDYDARCLYSACAIHAILISKGVKAVIVGGNMGAFTLSADGRKALLEGFSGGDMVQPSHYWVEANGVILDPCVSYLPRRSRICAVSMPMVAWSKNVALPNYLQYVEKIRYAEEVGFIFPDDIGIRVQEFIEYCQKQYSSKTVKKKFATWLLSNPNELNNAARLGDRWAKGAIRFQSMNSVPTIPS</sequence>